<dbReference type="InterPro" id="IPR046938">
    <property type="entry name" value="DNA_clamp_sf"/>
</dbReference>
<dbReference type="KEGG" id="cal:CAALFM_C400030CA"/>
<dbReference type="OrthoDB" id="337581at2759"/>
<dbReference type="GO" id="GO:0003684">
    <property type="term" value="F:damaged DNA binding"/>
    <property type="evidence" value="ECO:0007669"/>
    <property type="project" value="UniProtKB-UniRule"/>
</dbReference>
<comment type="similarity">
    <text evidence="2 6">Belongs to the rad1 family.</text>
</comment>
<reference evidence="8 9" key="3">
    <citation type="journal article" date="2013" name="Genome Biol.">
        <title>Assembly of a phased diploid Candida albicans genome facilitates allele-specific measurements and provides a simple model for repeat and indel structure.</title>
        <authorList>
            <person name="Muzzey D."/>
            <person name="Schwartz K."/>
            <person name="Weissman J.S."/>
            <person name="Sherlock G."/>
        </authorList>
    </citation>
    <scope>NUCLEOTIDE SEQUENCE [LARGE SCALE GENOMIC DNA]</scope>
    <source>
        <strain evidence="9">SC5314 / ATCC MYA-2876</strain>
    </source>
</reference>
<dbReference type="CDD" id="cd00577">
    <property type="entry name" value="PCNA"/>
    <property type="match status" value="1"/>
</dbReference>
<dbReference type="PRINTS" id="PR01245">
    <property type="entry name" value="RAD1REC1"/>
</dbReference>
<dbReference type="GO" id="GO:0006302">
    <property type="term" value="P:double-strand break repair"/>
    <property type="evidence" value="ECO:0007669"/>
    <property type="project" value="UniProtKB-UniRule"/>
</dbReference>
<dbReference type="Pfam" id="PF02144">
    <property type="entry name" value="Rad1"/>
    <property type="match status" value="1"/>
</dbReference>
<dbReference type="PANTHER" id="PTHR10870:SF0">
    <property type="entry name" value="CELL CYCLE CHECKPOINT PROTEIN RAD1"/>
    <property type="match status" value="1"/>
</dbReference>
<name>A0A1D8PKX2_CANAL</name>
<dbReference type="SMR" id="A0A1D8PKX2"/>
<dbReference type="GO" id="GO:0016787">
    <property type="term" value="F:hydrolase activity"/>
    <property type="evidence" value="ECO:0007669"/>
    <property type="project" value="UniProtKB-KW"/>
</dbReference>
<dbReference type="GO" id="GO:0003690">
    <property type="term" value="F:double-stranded DNA binding"/>
    <property type="evidence" value="ECO:0007669"/>
    <property type="project" value="InterPro"/>
</dbReference>
<evidence type="ECO:0000256" key="4">
    <source>
        <dbReference type="ARBA" id="ARBA00023204"/>
    </source>
</evidence>
<organism evidence="8 9">
    <name type="scientific">Candida albicans (strain SC5314 / ATCC MYA-2876)</name>
    <name type="common">Yeast</name>
    <dbReference type="NCBI Taxonomy" id="237561"/>
    <lineage>
        <taxon>Eukaryota</taxon>
        <taxon>Fungi</taxon>
        <taxon>Dikarya</taxon>
        <taxon>Ascomycota</taxon>
        <taxon>Saccharomycotina</taxon>
        <taxon>Pichiomycetes</taxon>
        <taxon>Debaryomycetaceae</taxon>
        <taxon>Candida/Lodderomyces clade</taxon>
        <taxon>Candida</taxon>
    </lineage>
</organism>
<proteinExistence type="inferred from homology"/>
<evidence type="ECO:0000313" key="8">
    <source>
        <dbReference type="EMBL" id="AOW28796.1"/>
    </source>
</evidence>
<evidence type="ECO:0000256" key="3">
    <source>
        <dbReference type="ARBA" id="ARBA00022763"/>
    </source>
</evidence>
<dbReference type="GO" id="GO:0030896">
    <property type="term" value="C:checkpoint clamp complex"/>
    <property type="evidence" value="ECO:0000318"/>
    <property type="project" value="GO_Central"/>
</dbReference>
<evidence type="ECO:0000256" key="5">
    <source>
        <dbReference type="ARBA" id="ARBA00023242"/>
    </source>
</evidence>
<dbReference type="SUPFAM" id="SSF55979">
    <property type="entry name" value="DNA clamp"/>
    <property type="match status" value="2"/>
</dbReference>
<gene>
    <name evidence="8" type="ordered locus">CAALFM_C400030CA</name>
    <name evidence="7" type="ordered locus">orf19.7997</name>
</gene>
<evidence type="ECO:0000313" key="7">
    <source>
        <dbReference type="CGD" id="CAL0000184367"/>
    </source>
</evidence>
<dbReference type="GO" id="GO:0000077">
    <property type="term" value="P:DNA damage checkpoint signaling"/>
    <property type="evidence" value="ECO:0000318"/>
    <property type="project" value="GO_Central"/>
</dbReference>
<dbReference type="GeneID" id="3648055"/>
<dbReference type="VEuPathDB" id="FungiDB:C4_00030C_A"/>
<dbReference type="FunCoup" id="A0A1D8PKX2">
    <property type="interactions" value="157"/>
</dbReference>
<evidence type="ECO:0000313" key="9">
    <source>
        <dbReference type="Proteomes" id="UP000000559"/>
    </source>
</evidence>
<dbReference type="EMBL" id="CP017626">
    <property type="protein sequence ID" value="AOW28796.1"/>
    <property type="molecule type" value="Genomic_DNA"/>
</dbReference>
<dbReference type="STRING" id="237561.A0A1D8PKX2"/>
<dbReference type="GO" id="GO:0004518">
    <property type="term" value="F:nuclease activity"/>
    <property type="evidence" value="ECO:0007669"/>
    <property type="project" value="UniProtKB-KW"/>
</dbReference>
<dbReference type="Proteomes" id="UP000000559">
    <property type="component" value="Chromosome 4"/>
</dbReference>
<accession>A0A1D8PKX2</accession>
<keyword evidence="9" id="KW-1185">Reference proteome</keyword>
<dbReference type="PIRSF" id="PIRSF011769">
    <property type="entry name" value="Cell_cycle_RAD17"/>
    <property type="match status" value="1"/>
</dbReference>
<dbReference type="InParanoid" id="A0A1D8PKX2"/>
<reference evidence="8 9" key="1">
    <citation type="journal article" date="2004" name="Proc. Natl. Acad. Sci. U.S.A.">
        <title>The diploid genome sequence of Candida albicans.</title>
        <authorList>
            <person name="Jones T."/>
            <person name="Federspiel N.A."/>
            <person name="Chibana H."/>
            <person name="Dungan J."/>
            <person name="Kalman S."/>
            <person name="Magee B.B."/>
            <person name="Newport G."/>
            <person name="Thorstenson Y.R."/>
            <person name="Agabian N."/>
            <person name="Magee P.T."/>
            <person name="Davis R.W."/>
            <person name="Scherer S."/>
        </authorList>
    </citation>
    <scope>NUCLEOTIDE SEQUENCE [LARGE SCALE GENOMIC DNA]</scope>
    <source>
        <strain evidence="9">SC5314 / ATCC MYA-2876</strain>
    </source>
</reference>
<keyword evidence="4 6" id="KW-0234">DNA repair</keyword>
<dbReference type="GO" id="GO:0007131">
    <property type="term" value="P:reciprocal meiotic recombination"/>
    <property type="evidence" value="ECO:0007669"/>
    <property type="project" value="InterPro"/>
</dbReference>
<evidence type="ECO:0000256" key="1">
    <source>
        <dbReference type="ARBA" id="ARBA00004123"/>
    </source>
</evidence>
<dbReference type="OMA" id="VHLEHIT"/>
<dbReference type="GO" id="GO:0006281">
    <property type="term" value="P:DNA repair"/>
    <property type="evidence" value="ECO:0000318"/>
    <property type="project" value="GO_Central"/>
</dbReference>
<dbReference type="RefSeq" id="XP_710334.2">
    <property type="nucleotide sequence ID" value="XM_705242.2"/>
</dbReference>
<comment type="subcellular location">
    <subcellularLocation>
        <location evidence="1 6">Nucleus</location>
    </subcellularLocation>
</comment>
<comment type="function">
    <text evidence="6">Component of the checkpoint clamp complex involved in the surveillance mechanism that allows the DNA repair pathways to act to restore the integrity of the DNA prior to DNA synthesis or separation of the replicated chromosomes.</text>
</comment>
<evidence type="ECO:0000256" key="6">
    <source>
        <dbReference type="PIRNR" id="PIRNR011769"/>
    </source>
</evidence>
<sequence>MLFVESDSESVNNTDICQVEDSFTASTTQIAHLSDIFQSLVSINNQAIIRIKETGIAIYSSYNHTFNVNVNIDPSLFSIYSITGEEFTLGVDLSLIGECFTSVASTLKFEKSVTCYLNYQGEGSPLVIEFEDTYILEKLEFYTYIIESGMEDDNLGIDYERVEMEAMVRSDVLTNILSDLWQIDTENLFIYAEADTLTFISNGPIGTSKLIFPNDKDVLEKLEISGDKRYVVSQFSYETFYRIFRAVRLSSKCKLIKDAHGCFSIQLLCKKLPLSGYSGTLVTINMMELNHDEFMIGWIEEQEKPVLFTSFKKVEVQSSVVDKRNVSGAVEVPLFL</sequence>
<dbReference type="AlphaFoldDB" id="A0A1D8PKX2"/>
<dbReference type="Gene3D" id="3.70.10.10">
    <property type="match status" value="1"/>
</dbReference>
<reference evidence="8 9" key="2">
    <citation type="journal article" date="2007" name="Genome Biol.">
        <title>Assembly of the Candida albicans genome into sixteen supercontigs aligned on the eight chromosomes.</title>
        <authorList>
            <person name="van het Hoog M."/>
            <person name="Rast T.J."/>
            <person name="Martchenko M."/>
            <person name="Grindle S."/>
            <person name="Dignard D."/>
            <person name="Hogues H."/>
            <person name="Cuomo C."/>
            <person name="Berriman M."/>
            <person name="Scherer S."/>
            <person name="Magee B.B."/>
            <person name="Whiteway M."/>
            <person name="Chibana H."/>
            <person name="Nantel A."/>
            <person name="Magee P.T."/>
        </authorList>
    </citation>
    <scope>GENOME REANNOTATION</scope>
    <source>
        <strain evidence="9">SC5314 / ATCC MYA-2876</strain>
    </source>
</reference>
<protein>
    <recommendedName>
        <fullName evidence="6">DNA damage checkpoint control protein RAD17</fullName>
    </recommendedName>
</protein>
<keyword evidence="3 6" id="KW-0227">DNA damage</keyword>
<dbReference type="InterPro" id="IPR003021">
    <property type="entry name" value="Rad1_Rec1_Rad17"/>
</dbReference>
<keyword evidence="6" id="KW-0238">DNA-binding</keyword>
<dbReference type="InterPro" id="IPR016587">
    <property type="entry name" value="Rad17"/>
</dbReference>
<keyword evidence="5 6" id="KW-0539">Nucleus</keyword>
<dbReference type="PANTHER" id="PTHR10870">
    <property type="entry name" value="CELL CYCLE CHECKPOINT PROTEIN RAD1"/>
    <property type="match status" value="1"/>
</dbReference>
<keyword evidence="6" id="KW-0540">Nuclease</keyword>
<keyword evidence="6" id="KW-0378">Hydrolase</keyword>
<evidence type="ECO:0000256" key="2">
    <source>
        <dbReference type="ARBA" id="ARBA00010991"/>
    </source>
</evidence>
<dbReference type="eggNOG" id="KOG3194">
    <property type="taxonomic scope" value="Eukaryota"/>
</dbReference>
<dbReference type="CGD" id="CAL0000184367">
    <property type="gene designation" value="orf19.7997"/>
</dbReference>